<dbReference type="NCBIfam" id="NF006562">
    <property type="entry name" value="PRK09065.1"/>
    <property type="match status" value="1"/>
</dbReference>
<proteinExistence type="predicted"/>
<dbReference type="STRING" id="1420916.AU14_10130"/>
<evidence type="ECO:0000259" key="1">
    <source>
        <dbReference type="Pfam" id="PF00117"/>
    </source>
</evidence>
<feature type="domain" description="Glutamine amidotransferase" evidence="1">
    <location>
        <begin position="60"/>
        <end position="201"/>
    </location>
</feature>
<dbReference type="GO" id="GO:0005829">
    <property type="term" value="C:cytosol"/>
    <property type="evidence" value="ECO:0007669"/>
    <property type="project" value="TreeGrafter"/>
</dbReference>
<keyword evidence="2" id="KW-0808">Transferase</keyword>
<dbReference type="Proteomes" id="UP000061489">
    <property type="component" value="Chromosome"/>
</dbReference>
<evidence type="ECO:0000313" key="2">
    <source>
        <dbReference type="EMBL" id="AHI28850.1"/>
    </source>
</evidence>
<dbReference type="InterPro" id="IPR044992">
    <property type="entry name" value="ChyE-like"/>
</dbReference>
<dbReference type="PROSITE" id="PS51273">
    <property type="entry name" value="GATASE_TYPE_1"/>
    <property type="match status" value="1"/>
</dbReference>
<dbReference type="AlphaFoldDB" id="W5YIG3"/>
<dbReference type="KEGG" id="msx:AU14_10130"/>
<dbReference type="RefSeq" id="WP_041340573.1">
    <property type="nucleotide sequence ID" value="NZ_CP007151.1"/>
</dbReference>
<dbReference type="PANTHER" id="PTHR42695:SF5">
    <property type="entry name" value="GLUTAMINE AMIDOTRANSFERASE YLR126C-RELATED"/>
    <property type="match status" value="1"/>
</dbReference>
<keyword evidence="2" id="KW-0315">Glutamine amidotransferase</keyword>
<sequence length="248" mass="26971">MSEPRPQSQPARVVILKTGTTYPSIREVHGDFEAWFVRGLSPNLALTVINVEQGELPGAPEQWDGIVVTGSPAMVSDRAEWSENTARWLADAVEQQIPVFGVCYGHQLLAHALGGEVGYHPKGRETGTRTIELTAEAAADPLFATLPGSFKAQLTHKQSVLKLPAGAVLLGRSDFEPHQAFRVGECAWGVQFHPEFTDTVMKGYLNVQAPELIAENLDPKALLAAAEPAPVASSLLQRFSNLIMNRQR</sequence>
<dbReference type="GO" id="GO:0016740">
    <property type="term" value="F:transferase activity"/>
    <property type="evidence" value="ECO:0007669"/>
    <property type="project" value="UniProtKB-KW"/>
</dbReference>
<organism evidence="2 3">
    <name type="scientific">Marinobacter similis</name>
    <dbReference type="NCBI Taxonomy" id="1420916"/>
    <lineage>
        <taxon>Bacteria</taxon>
        <taxon>Pseudomonadati</taxon>
        <taxon>Pseudomonadota</taxon>
        <taxon>Gammaproteobacteria</taxon>
        <taxon>Pseudomonadales</taxon>
        <taxon>Marinobacteraceae</taxon>
        <taxon>Marinobacter</taxon>
    </lineage>
</organism>
<protein>
    <submittedName>
        <fullName evidence="2">Glutamine amidotransferase</fullName>
    </submittedName>
</protein>
<evidence type="ECO:0000313" key="3">
    <source>
        <dbReference type="Proteomes" id="UP000061489"/>
    </source>
</evidence>
<reference evidence="2 3" key="1">
    <citation type="journal article" date="2014" name="Genome Announc.">
        <title>Draft Genome Sequences of Marinobacter similis A3d10T and Marinobacter salarius R9SW1T.</title>
        <authorList>
            <person name="Ivanova E.P."/>
            <person name="Ng H.J."/>
            <person name="Webb H.K."/>
            <person name="Feng G."/>
            <person name="Oshima K."/>
            <person name="Hattori M."/>
            <person name="Ohkuma M."/>
            <person name="Sergeev A.F."/>
            <person name="Mikhailov V.V."/>
            <person name="Crawford R.J."/>
            <person name="Sawabe T."/>
        </authorList>
    </citation>
    <scope>NUCLEOTIDE SEQUENCE [LARGE SCALE GENOMIC DNA]</scope>
    <source>
        <strain evidence="2 3">A3d10</strain>
    </source>
</reference>
<dbReference type="InterPro" id="IPR029062">
    <property type="entry name" value="Class_I_gatase-like"/>
</dbReference>
<dbReference type="Pfam" id="PF00117">
    <property type="entry name" value="GATase"/>
    <property type="match status" value="1"/>
</dbReference>
<dbReference type="OrthoDB" id="9813383at2"/>
<name>W5YIG3_9GAMM</name>
<dbReference type="SUPFAM" id="SSF52317">
    <property type="entry name" value="Class I glutamine amidotransferase-like"/>
    <property type="match status" value="1"/>
</dbReference>
<dbReference type="HOGENOM" id="CLU_054974_4_1_6"/>
<dbReference type="Gene3D" id="3.40.50.880">
    <property type="match status" value="1"/>
</dbReference>
<keyword evidence="3" id="KW-1185">Reference proteome</keyword>
<gene>
    <name evidence="2" type="ORF">AU14_10130</name>
</gene>
<dbReference type="PANTHER" id="PTHR42695">
    <property type="entry name" value="GLUTAMINE AMIDOTRANSFERASE YLR126C-RELATED"/>
    <property type="match status" value="1"/>
</dbReference>
<dbReference type="InterPro" id="IPR017926">
    <property type="entry name" value="GATASE"/>
</dbReference>
<dbReference type="EMBL" id="CP007151">
    <property type="protein sequence ID" value="AHI28850.1"/>
    <property type="molecule type" value="Genomic_DNA"/>
</dbReference>
<accession>W5YIG3</accession>
<dbReference type="CDD" id="cd01741">
    <property type="entry name" value="GATase1_1"/>
    <property type="match status" value="1"/>
</dbReference>